<evidence type="ECO:0000256" key="2">
    <source>
        <dbReference type="ARBA" id="ARBA00008072"/>
    </source>
</evidence>
<reference evidence="6" key="1">
    <citation type="submission" date="2020-11" db="EMBL/GenBank/DDBJ databases">
        <authorList>
            <person name="Tran Van P."/>
        </authorList>
    </citation>
    <scope>NUCLEOTIDE SEQUENCE</scope>
</reference>
<dbReference type="AlphaFoldDB" id="A0A7R9QW51"/>
<accession>A0A7R9QW51</accession>
<dbReference type="Gene3D" id="3.90.180.10">
    <property type="entry name" value="Medium-chain alcohol dehydrogenases, catalytic domain"/>
    <property type="match status" value="1"/>
</dbReference>
<comment type="cofactor">
    <cofactor evidence="1">
        <name>Zn(2+)</name>
        <dbReference type="ChEBI" id="CHEBI:29105"/>
    </cofactor>
</comment>
<feature type="non-terminal residue" evidence="6">
    <location>
        <position position="138"/>
    </location>
</feature>
<gene>
    <name evidence="6" type="ORF">ONB1V03_LOCUS17237</name>
</gene>
<sequence>MTLPIASTAIREVTIMGSFRYRNAFPLAIELVGTGKVKLKPFISHTFPFKQTLDAFNTAFKGEGVKVIIRVNDKIIPREAKGRHMRQLSEAERLKRLYPENERLIANIPSRFFEVIYPVQVREHLKFGISTRDASANR</sequence>
<dbReference type="OrthoDB" id="5951731at2759"/>
<protein>
    <submittedName>
        <fullName evidence="6">Uncharacterized protein</fullName>
    </submittedName>
</protein>
<evidence type="ECO:0000256" key="5">
    <source>
        <dbReference type="ARBA" id="ARBA00023002"/>
    </source>
</evidence>
<dbReference type="Gene3D" id="3.40.50.720">
    <property type="entry name" value="NAD(P)-binding Rossmann-like Domain"/>
    <property type="match status" value="1"/>
</dbReference>
<dbReference type="Proteomes" id="UP000728032">
    <property type="component" value="Unassembled WGS sequence"/>
</dbReference>
<proteinExistence type="inferred from homology"/>
<keyword evidence="7" id="KW-1185">Reference proteome</keyword>
<dbReference type="GO" id="GO:0046872">
    <property type="term" value="F:metal ion binding"/>
    <property type="evidence" value="ECO:0007669"/>
    <property type="project" value="UniProtKB-KW"/>
</dbReference>
<comment type="similarity">
    <text evidence="2">Belongs to the zinc-containing alcohol dehydrogenase family.</text>
</comment>
<dbReference type="PANTHER" id="PTHR43161">
    <property type="entry name" value="SORBITOL DEHYDROGENASE"/>
    <property type="match status" value="1"/>
</dbReference>
<evidence type="ECO:0000256" key="1">
    <source>
        <dbReference type="ARBA" id="ARBA00001947"/>
    </source>
</evidence>
<evidence type="ECO:0000313" key="7">
    <source>
        <dbReference type="Proteomes" id="UP000728032"/>
    </source>
</evidence>
<dbReference type="EMBL" id="CAJPVJ010020959">
    <property type="protein sequence ID" value="CAG2177810.1"/>
    <property type="molecule type" value="Genomic_DNA"/>
</dbReference>
<name>A0A7R9QW51_9ACAR</name>
<keyword evidence="5" id="KW-0560">Oxidoreductase</keyword>
<organism evidence="6">
    <name type="scientific">Oppiella nova</name>
    <dbReference type="NCBI Taxonomy" id="334625"/>
    <lineage>
        <taxon>Eukaryota</taxon>
        <taxon>Metazoa</taxon>
        <taxon>Ecdysozoa</taxon>
        <taxon>Arthropoda</taxon>
        <taxon>Chelicerata</taxon>
        <taxon>Arachnida</taxon>
        <taxon>Acari</taxon>
        <taxon>Acariformes</taxon>
        <taxon>Sarcoptiformes</taxon>
        <taxon>Oribatida</taxon>
        <taxon>Brachypylina</taxon>
        <taxon>Oppioidea</taxon>
        <taxon>Oppiidae</taxon>
        <taxon>Oppiella</taxon>
    </lineage>
</organism>
<evidence type="ECO:0000313" key="6">
    <source>
        <dbReference type="EMBL" id="CAD7660673.1"/>
    </source>
</evidence>
<dbReference type="EMBL" id="OC935784">
    <property type="protein sequence ID" value="CAD7660673.1"/>
    <property type="molecule type" value="Genomic_DNA"/>
</dbReference>
<keyword evidence="3" id="KW-0479">Metal-binding</keyword>
<keyword evidence="4" id="KW-0862">Zinc</keyword>
<evidence type="ECO:0000256" key="4">
    <source>
        <dbReference type="ARBA" id="ARBA00022833"/>
    </source>
</evidence>
<dbReference type="GO" id="GO:0016491">
    <property type="term" value="F:oxidoreductase activity"/>
    <property type="evidence" value="ECO:0007669"/>
    <property type="project" value="UniProtKB-KW"/>
</dbReference>
<dbReference type="PANTHER" id="PTHR43161:SF9">
    <property type="entry name" value="SORBITOL DEHYDROGENASE"/>
    <property type="match status" value="1"/>
</dbReference>
<evidence type="ECO:0000256" key="3">
    <source>
        <dbReference type="ARBA" id="ARBA00022723"/>
    </source>
</evidence>